<dbReference type="AlphaFoldDB" id="A0A518DYH0"/>
<dbReference type="EMBL" id="CP036433">
    <property type="protein sequence ID" value="QDU96889.1"/>
    <property type="molecule type" value="Genomic_DNA"/>
</dbReference>
<protein>
    <submittedName>
        <fullName evidence="3">Uncharacterized protein</fullName>
    </submittedName>
</protein>
<dbReference type="KEGG" id="lcre:Pla8534_47110"/>
<reference evidence="3 4" key="1">
    <citation type="submission" date="2019-02" db="EMBL/GenBank/DDBJ databases">
        <title>Deep-cultivation of Planctomycetes and their phenomic and genomic characterization uncovers novel biology.</title>
        <authorList>
            <person name="Wiegand S."/>
            <person name="Jogler M."/>
            <person name="Boedeker C."/>
            <person name="Pinto D."/>
            <person name="Vollmers J."/>
            <person name="Rivas-Marin E."/>
            <person name="Kohn T."/>
            <person name="Peeters S.H."/>
            <person name="Heuer A."/>
            <person name="Rast P."/>
            <person name="Oberbeckmann S."/>
            <person name="Bunk B."/>
            <person name="Jeske O."/>
            <person name="Meyerdierks A."/>
            <person name="Storesund J.E."/>
            <person name="Kallscheuer N."/>
            <person name="Luecker S."/>
            <person name="Lage O.M."/>
            <person name="Pohl T."/>
            <person name="Merkel B.J."/>
            <person name="Hornburger P."/>
            <person name="Mueller R.-W."/>
            <person name="Bruemmer F."/>
            <person name="Labrenz M."/>
            <person name="Spormann A.M."/>
            <person name="Op den Camp H."/>
            <person name="Overmann J."/>
            <person name="Amann R."/>
            <person name="Jetten M.S.M."/>
            <person name="Mascher T."/>
            <person name="Medema M.H."/>
            <person name="Devos D.P."/>
            <person name="Kaster A.-K."/>
            <person name="Ovreas L."/>
            <person name="Rohde M."/>
            <person name="Galperin M.Y."/>
            <person name="Jogler C."/>
        </authorList>
    </citation>
    <scope>NUCLEOTIDE SEQUENCE [LARGE SCALE GENOMIC DNA]</scope>
    <source>
        <strain evidence="3 4">Pla85_3_4</strain>
    </source>
</reference>
<organism evidence="3 4">
    <name type="scientific">Lignipirellula cremea</name>
    <dbReference type="NCBI Taxonomy" id="2528010"/>
    <lineage>
        <taxon>Bacteria</taxon>
        <taxon>Pseudomonadati</taxon>
        <taxon>Planctomycetota</taxon>
        <taxon>Planctomycetia</taxon>
        <taxon>Pirellulales</taxon>
        <taxon>Pirellulaceae</taxon>
        <taxon>Lignipirellula</taxon>
    </lineage>
</organism>
<proteinExistence type="predicted"/>
<keyword evidence="4" id="KW-1185">Reference proteome</keyword>
<evidence type="ECO:0000313" key="4">
    <source>
        <dbReference type="Proteomes" id="UP000317648"/>
    </source>
</evidence>
<feature type="compositionally biased region" description="Acidic residues" evidence="1">
    <location>
        <begin position="65"/>
        <end position="74"/>
    </location>
</feature>
<feature type="region of interest" description="Disordered" evidence="1">
    <location>
        <begin position="49"/>
        <end position="93"/>
    </location>
</feature>
<dbReference type="RefSeq" id="WP_145055579.1">
    <property type="nucleotide sequence ID" value="NZ_CP036433.1"/>
</dbReference>
<feature type="chain" id="PRO_5021765808" evidence="2">
    <location>
        <begin position="21"/>
        <end position="214"/>
    </location>
</feature>
<evidence type="ECO:0000256" key="2">
    <source>
        <dbReference type="SAM" id="SignalP"/>
    </source>
</evidence>
<keyword evidence="2" id="KW-0732">Signal</keyword>
<dbReference type="Proteomes" id="UP000317648">
    <property type="component" value="Chromosome"/>
</dbReference>
<name>A0A518DYH0_9BACT</name>
<gene>
    <name evidence="3" type="ORF">Pla8534_47110</name>
</gene>
<dbReference type="OrthoDB" id="286705at2"/>
<evidence type="ECO:0000256" key="1">
    <source>
        <dbReference type="SAM" id="MobiDB-lite"/>
    </source>
</evidence>
<evidence type="ECO:0000313" key="3">
    <source>
        <dbReference type="EMBL" id="QDU96889.1"/>
    </source>
</evidence>
<feature type="signal peptide" evidence="2">
    <location>
        <begin position="1"/>
        <end position="20"/>
    </location>
</feature>
<accession>A0A518DYH0</accession>
<sequence precursor="true">MQANFLFQLYCFLSIHTVLAACCCCGGCLDLPEPDGGFNAQTAVAPQVDIDDDAGGDPFAHPDDVPVDTTDDLPGELNPPAGTTVPPVTPGEKQDEVSGGKFNQFFPAKEPPYDLIYKQEKTGFAQANLLQQGVEVATLSISDTANEPDTAAKYLNAVETIEGHPSAAMGSQGIGVLVANRYQVSVRSLDPMFTPEDRSNWIRKFDLAGLANLK</sequence>